<dbReference type="Proteomes" id="UP000236536">
    <property type="component" value="Chromosome"/>
</dbReference>
<keyword evidence="3" id="KW-1185">Reference proteome</keyword>
<feature type="chain" id="PRO_5046493307" evidence="1">
    <location>
        <begin position="24"/>
        <end position="117"/>
    </location>
</feature>
<proteinExistence type="predicted"/>
<reference evidence="2 3" key="1">
    <citation type="journal article" date="2017" name="Genome Biol. Evol.">
        <title>Trajectories and Drivers of Genome Evolution in Surface-Associated Marine Phaeobacter.</title>
        <authorList>
            <person name="Freese H.M."/>
            <person name="Sikorski J."/>
            <person name="Bunk B."/>
            <person name="Scheuner C."/>
            <person name="Meier-Kolthoff J.P."/>
            <person name="Sproer C."/>
            <person name="Gram L."/>
            <person name="Overmann J."/>
        </authorList>
    </citation>
    <scope>NUCLEOTIDE SEQUENCE [LARGE SCALE GENOMIC DNA]</scope>
    <source>
        <strain evidence="2 3">P66</strain>
    </source>
</reference>
<gene>
    <name evidence="2" type="ORF">PhaeoP66_00990</name>
</gene>
<evidence type="ECO:0000313" key="3">
    <source>
        <dbReference type="Proteomes" id="UP000236536"/>
    </source>
</evidence>
<protein>
    <submittedName>
        <fullName evidence="2">Outer membrane autotransporter</fullName>
    </submittedName>
</protein>
<feature type="signal peptide" evidence="1">
    <location>
        <begin position="1"/>
        <end position="23"/>
    </location>
</feature>
<accession>A0ABN5GK89</accession>
<keyword evidence="1" id="KW-0732">Signal</keyword>
<name>A0ABN5GK89_9RHOB</name>
<dbReference type="EMBL" id="CP010705">
    <property type="protein sequence ID" value="AUQ93794.1"/>
    <property type="molecule type" value="Genomic_DNA"/>
</dbReference>
<dbReference type="RefSeq" id="WP_102873867.1">
    <property type="nucleotide sequence ID" value="NZ_CP010599.1"/>
</dbReference>
<sequence>MKKTLITSATALAIVLNAGMSMAGPLGDHSFGGKAHDVRSSVSQAFDHETTLRSFDPSQKNLSWTQSQSQYGTSWSSELPDEVVVEIQDGPNMSIIIGKAPDDLSNCVYVRGGMTFC</sequence>
<evidence type="ECO:0000313" key="2">
    <source>
        <dbReference type="EMBL" id="AUQ93794.1"/>
    </source>
</evidence>
<evidence type="ECO:0000256" key="1">
    <source>
        <dbReference type="SAM" id="SignalP"/>
    </source>
</evidence>
<organism evidence="2 3">
    <name type="scientific">Phaeobacter inhibens</name>
    <dbReference type="NCBI Taxonomy" id="221822"/>
    <lineage>
        <taxon>Bacteria</taxon>
        <taxon>Pseudomonadati</taxon>
        <taxon>Pseudomonadota</taxon>
        <taxon>Alphaproteobacteria</taxon>
        <taxon>Rhodobacterales</taxon>
        <taxon>Roseobacteraceae</taxon>
        <taxon>Phaeobacter</taxon>
    </lineage>
</organism>
<reference evidence="2 3" key="2">
    <citation type="journal article" date="2017" name="Int. J. Syst. Evol. Microbiol.">
        <title>Adaptation of Surface-Associated Bacteria to the Open Ocean: A Genomically Distinct Subpopulation of Phaeobacter gallaeciensis Colonizes Pacific Mesozooplankton.</title>
        <authorList>
            <person name="Freese H.M."/>
            <person name="Methner A."/>
            <person name="Overmann J."/>
        </authorList>
    </citation>
    <scope>NUCLEOTIDE SEQUENCE [LARGE SCALE GENOMIC DNA]</scope>
    <source>
        <strain evidence="2 3">P66</strain>
    </source>
</reference>